<dbReference type="CDD" id="cd07721">
    <property type="entry name" value="yflN-like_MBL-fold"/>
    <property type="match status" value="1"/>
</dbReference>
<dbReference type="SUPFAM" id="SSF56281">
    <property type="entry name" value="Metallo-hydrolase/oxidoreductase"/>
    <property type="match status" value="1"/>
</dbReference>
<dbReference type="RefSeq" id="WP_183583679.1">
    <property type="nucleotide sequence ID" value="NZ_JACHXJ010000003.1"/>
</dbReference>
<name>A0A839TVB0_9BACL</name>
<organism evidence="5 6">
    <name type="scientific">Paenibacillus rhizosphaerae</name>
    <dbReference type="NCBI Taxonomy" id="297318"/>
    <lineage>
        <taxon>Bacteria</taxon>
        <taxon>Bacillati</taxon>
        <taxon>Bacillota</taxon>
        <taxon>Bacilli</taxon>
        <taxon>Bacillales</taxon>
        <taxon>Paenibacillaceae</taxon>
        <taxon>Paenibacillus</taxon>
    </lineage>
</organism>
<comment type="catalytic activity">
    <reaction evidence="3">
        <text>3',5'-cyclic UMP + H2O = UMP + H(+)</text>
        <dbReference type="Rhea" id="RHEA:70575"/>
        <dbReference type="ChEBI" id="CHEBI:15377"/>
        <dbReference type="ChEBI" id="CHEBI:15378"/>
        <dbReference type="ChEBI" id="CHEBI:57865"/>
        <dbReference type="ChEBI" id="CHEBI:184387"/>
    </reaction>
    <physiologicalReaction direction="left-to-right" evidence="3">
        <dbReference type="Rhea" id="RHEA:70576"/>
    </physiologicalReaction>
</comment>
<accession>A0A839TVB0</accession>
<dbReference type="SMART" id="SM00849">
    <property type="entry name" value="Lactamase_B"/>
    <property type="match status" value="1"/>
</dbReference>
<comment type="catalytic activity">
    <reaction evidence="1">
        <text>3',5'-cyclic CMP + H2O = CMP + H(+)</text>
        <dbReference type="Rhea" id="RHEA:72675"/>
        <dbReference type="ChEBI" id="CHEBI:15377"/>
        <dbReference type="ChEBI" id="CHEBI:15378"/>
        <dbReference type="ChEBI" id="CHEBI:58003"/>
        <dbReference type="ChEBI" id="CHEBI:60377"/>
    </reaction>
    <physiologicalReaction direction="left-to-right" evidence="1">
        <dbReference type="Rhea" id="RHEA:72676"/>
    </physiologicalReaction>
</comment>
<gene>
    <name evidence="5" type="ORF">FHS19_004205</name>
</gene>
<keyword evidence="5" id="KW-0378">Hydrolase</keyword>
<evidence type="ECO:0000256" key="3">
    <source>
        <dbReference type="ARBA" id="ARBA00048505"/>
    </source>
</evidence>
<comment type="function">
    <text evidence="2">Counteracts the endogenous Pycsar antiviral defense system. Phosphodiesterase that enables metal-dependent hydrolysis of host cyclic nucleotide Pycsar defense signals such as cCMP and cUMP.</text>
</comment>
<dbReference type="Gene3D" id="3.60.15.10">
    <property type="entry name" value="Ribonuclease Z/Hydroxyacylglutathione hydrolase-like"/>
    <property type="match status" value="1"/>
</dbReference>
<dbReference type="InterPro" id="IPR050855">
    <property type="entry name" value="NDM-1-like"/>
</dbReference>
<evidence type="ECO:0000313" key="5">
    <source>
        <dbReference type="EMBL" id="MBB3129530.1"/>
    </source>
</evidence>
<dbReference type="Proteomes" id="UP000517523">
    <property type="component" value="Unassembled WGS sequence"/>
</dbReference>
<evidence type="ECO:0000256" key="2">
    <source>
        <dbReference type="ARBA" id="ARBA00034301"/>
    </source>
</evidence>
<dbReference type="InterPro" id="IPR001279">
    <property type="entry name" value="Metallo-B-lactamas"/>
</dbReference>
<dbReference type="PANTHER" id="PTHR42951">
    <property type="entry name" value="METALLO-BETA-LACTAMASE DOMAIN-CONTAINING"/>
    <property type="match status" value="1"/>
</dbReference>
<dbReference type="GO" id="GO:0016787">
    <property type="term" value="F:hydrolase activity"/>
    <property type="evidence" value="ECO:0007669"/>
    <property type="project" value="UniProtKB-KW"/>
</dbReference>
<evidence type="ECO:0000259" key="4">
    <source>
        <dbReference type="SMART" id="SM00849"/>
    </source>
</evidence>
<comment type="caution">
    <text evidence="5">The sequence shown here is derived from an EMBL/GenBank/DDBJ whole genome shotgun (WGS) entry which is preliminary data.</text>
</comment>
<dbReference type="EMBL" id="JACHXJ010000003">
    <property type="protein sequence ID" value="MBB3129530.1"/>
    <property type="molecule type" value="Genomic_DNA"/>
</dbReference>
<protein>
    <submittedName>
        <fullName evidence="5">Glyoxylase-like metal-dependent hydrolase (Beta-lactamase superfamily II)</fullName>
    </submittedName>
</protein>
<dbReference type="PANTHER" id="PTHR42951:SF15">
    <property type="entry name" value="METALLO-BETA-LACTAMASE SUPERFAMILY PROTEIN"/>
    <property type="match status" value="1"/>
</dbReference>
<evidence type="ECO:0000256" key="1">
    <source>
        <dbReference type="ARBA" id="ARBA00034221"/>
    </source>
</evidence>
<feature type="domain" description="Metallo-beta-lactamase" evidence="4">
    <location>
        <begin position="23"/>
        <end position="223"/>
    </location>
</feature>
<sequence>MMQIGHQIVSIELFAQPTAEQPAYQPVLLWDETGATLVDTGNVGLFDQVQKAVSETGLILNDIKRVILTHQDIDHIGNVSRLIEANPGIEIWAHEDDIPVITGQEPLIKVTPERLAQMPEAAREAIQNVLDERSTISISRVLHDGDQLELHGGMQVIHTPGHTPGHICLYLPKEKLLLAADELIVKDGELQGPVPGFTPNMAQAIESMGKLADLPLDRVFCYHGGLYDKSPNERIREIIQSHR</sequence>
<dbReference type="AlphaFoldDB" id="A0A839TVB0"/>
<proteinExistence type="predicted"/>
<reference evidence="5 6" key="1">
    <citation type="submission" date="2020-08" db="EMBL/GenBank/DDBJ databases">
        <title>Genomic Encyclopedia of Type Strains, Phase III (KMG-III): the genomes of soil and plant-associated and newly described type strains.</title>
        <authorList>
            <person name="Whitman W."/>
        </authorList>
    </citation>
    <scope>NUCLEOTIDE SEQUENCE [LARGE SCALE GENOMIC DNA]</scope>
    <source>
        <strain evidence="5 6">CECT 5831</strain>
    </source>
</reference>
<dbReference type="Pfam" id="PF00753">
    <property type="entry name" value="Lactamase_B"/>
    <property type="match status" value="1"/>
</dbReference>
<dbReference type="InterPro" id="IPR036866">
    <property type="entry name" value="RibonucZ/Hydroxyglut_hydro"/>
</dbReference>
<evidence type="ECO:0000313" key="6">
    <source>
        <dbReference type="Proteomes" id="UP000517523"/>
    </source>
</evidence>